<feature type="non-terminal residue" evidence="10">
    <location>
        <position position="46"/>
    </location>
</feature>
<dbReference type="Gene3D" id="3.20.20.70">
    <property type="entry name" value="Aldolase class I"/>
    <property type="match status" value="1"/>
</dbReference>
<proteinExistence type="inferred from homology"/>
<gene>
    <name evidence="10" type="ORF">JGI23_01966</name>
</gene>
<keyword evidence="6" id="KW-0456">Lyase</keyword>
<organism evidence="10 11">
    <name type="scientific">Candidatus Chryseopegocella kryptomonas</name>
    <dbReference type="NCBI Taxonomy" id="1633643"/>
    <lineage>
        <taxon>Bacteria</taxon>
        <taxon>Pseudomonadati</taxon>
        <taxon>Candidatus Kryptoniota</taxon>
        <taxon>Candidatus Chryseopegocella</taxon>
    </lineage>
</organism>
<dbReference type="GO" id="GO:0004655">
    <property type="term" value="F:porphobilinogen synthase activity"/>
    <property type="evidence" value="ECO:0007669"/>
    <property type="project" value="UniProtKB-EC"/>
</dbReference>
<dbReference type="InterPro" id="IPR001731">
    <property type="entry name" value="ALAD"/>
</dbReference>
<evidence type="ECO:0000256" key="7">
    <source>
        <dbReference type="ARBA" id="ARBA00023244"/>
    </source>
</evidence>
<dbReference type="SUPFAM" id="SSF51569">
    <property type="entry name" value="Aldolase"/>
    <property type="match status" value="1"/>
</dbReference>
<dbReference type="Proteomes" id="UP000199197">
    <property type="component" value="Unassembled WGS sequence"/>
</dbReference>
<comment type="catalytic activity">
    <reaction evidence="9">
        <text>2 5-aminolevulinate = porphobilinogen + 2 H2O + H(+)</text>
        <dbReference type="Rhea" id="RHEA:24064"/>
        <dbReference type="ChEBI" id="CHEBI:15377"/>
        <dbReference type="ChEBI" id="CHEBI:15378"/>
        <dbReference type="ChEBI" id="CHEBI:58126"/>
        <dbReference type="ChEBI" id="CHEBI:356416"/>
        <dbReference type="EC" id="4.2.1.24"/>
    </reaction>
</comment>
<dbReference type="GO" id="GO:0006782">
    <property type="term" value="P:protoporphyrinogen IX biosynthetic process"/>
    <property type="evidence" value="ECO:0007669"/>
    <property type="project" value="UniProtKB-UniPathway"/>
</dbReference>
<sequence>MILFGIPERKDEFGSEAYDENGIIQRTVRALKREIPELVVITDVCL</sequence>
<keyword evidence="7" id="KW-0627">Porphyrin biosynthesis</keyword>
<keyword evidence="5" id="KW-0350">Heme biosynthesis</keyword>
<evidence type="ECO:0000256" key="8">
    <source>
        <dbReference type="ARBA" id="ARBA00032837"/>
    </source>
</evidence>
<dbReference type="AlphaFoldDB" id="A0A0P1P4W1"/>
<evidence type="ECO:0000313" key="11">
    <source>
        <dbReference type="Proteomes" id="UP000199197"/>
    </source>
</evidence>
<dbReference type="UniPathway" id="UPA00251">
    <property type="reaction ID" value="UER00318"/>
</dbReference>
<evidence type="ECO:0000256" key="4">
    <source>
        <dbReference type="ARBA" id="ARBA00020771"/>
    </source>
</evidence>
<dbReference type="GO" id="GO:0046872">
    <property type="term" value="F:metal ion binding"/>
    <property type="evidence" value="ECO:0007669"/>
    <property type="project" value="InterPro"/>
</dbReference>
<dbReference type="EMBL" id="CZVW01000041">
    <property type="protein sequence ID" value="CUT05458.1"/>
    <property type="molecule type" value="Genomic_DNA"/>
</dbReference>
<comment type="pathway">
    <text evidence="1">Porphyrin-containing compound metabolism; protoporphyrin-IX biosynthesis; coproporphyrinogen-III from 5-aminolevulinate: step 1/4.</text>
</comment>
<dbReference type="InterPro" id="IPR013785">
    <property type="entry name" value="Aldolase_TIM"/>
</dbReference>
<evidence type="ECO:0000256" key="6">
    <source>
        <dbReference type="ARBA" id="ARBA00023239"/>
    </source>
</evidence>
<evidence type="ECO:0000256" key="5">
    <source>
        <dbReference type="ARBA" id="ARBA00023133"/>
    </source>
</evidence>
<accession>A0A0P1P4W1</accession>
<keyword evidence="11" id="KW-1185">Reference proteome</keyword>
<dbReference type="Pfam" id="PF00490">
    <property type="entry name" value="ALAD"/>
    <property type="match status" value="1"/>
</dbReference>
<evidence type="ECO:0000256" key="1">
    <source>
        <dbReference type="ARBA" id="ARBA00004694"/>
    </source>
</evidence>
<reference evidence="11" key="1">
    <citation type="submission" date="2015-11" db="EMBL/GenBank/DDBJ databases">
        <authorList>
            <person name="Varghese N."/>
        </authorList>
    </citation>
    <scope>NUCLEOTIDE SEQUENCE [LARGE SCALE GENOMIC DNA]</scope>
    <source>
        <strain evidence="11">JGI-23</strain>
    </source>
</reference>
<comment type="similarity">
    <text evidence="2">Belongs to the ALAD family.</text>
</comment>
<dbReference type="EC" id="4.2.1.24" evidence="3"/>
<name>A0A0P1P4W1_9BACT</name>
<evidence type="ECO:0000256" key="2">
    <source>
        <dbReference type="ARBA" id="ARBA00008055"/>
    </source>
</evidence>
<evidence type="ECO:0000256" key="3">
    <source>
        <dbReference type="ARBA" id="ARBA00012053"/>
    </source>
</evidence>
<protein>
    <recommendedName>
        <fullName evidence="4">Delta-aminolevulinic acid dehydratase</fullName>
        <ecNumber evidence="3">4.2.1.24</ecNumber>
    </recommendedName>
    <alternativeName>
        <fullName evidence="8">Porphobilinogen synthase</fullName>
    </alternativeName>
</protein>
<evidence type="ECO:0000313" key="10">
    <source>
        <dbReference type="EMBL" id="CUT05458.1"/>
    </source>
</evidence>
<evidence type="ECO:0000256" key="9">
    <source>
        <dbReference type="ARBA" id="ARBA00047651"/>
    </source>
</evidence>